<sequence length="138" mass="16259">MSNQEIIHAYRHLLRSGLHAVQFSMPARFVVQSQLRKAFRVRPGESKTFDPEAVRRTIWFLKAAAAERGLEHKIVKNLIRVTWHREREARENWRKTAQIWSNGGRKKREDPIRATTYEHYEATIAMLNHSMGLCLPLR</sequence>
<reference evidence="1" key="1">
    <citation type="submission" date="2022-07" db="EMBL/GenBank/DDBJ databases">
        <title>Fungi with potential for degradation of polypropylene.</title>
        <authorList>
            <person name="Gostincar C."/>
        </authorList>
    </citation>
    <scope>NUCLEOTIDE SEQUENCE</scope>
    <source>
        <strain evidence="1">EXF-13287</strain>
    </source>
</reference>
<evidence type="ECO:0000313" key="2">
    <source>
        <dbReference type="Proteomes" id="UP001174691"/>
    </source>
</evidence>
<dbReference type="EMBL" id="JANBVN010000095">
    <property type="protein sequence ID" value="KAJ9144816.1"/>
    <property type="molecule type" value="Genomic_DNA"/>
</dbReference>
<comment type="caution">
    <text evidence="1">The sequence shown here is derived from an EMBL/GenBank/DDBJ whole genome shotgun (WGS) entry which is preliminary data.</text>
</comment>
<proteinExistence type="predicted"/>
<protein>
    <recommendedName>
        <fullName evidence="3">DUF1763-domain-containing protein</fullName>
    </recommendedName>
</protein>
<name>A0AA38RG19_9PEZI</name>
<keyword evidence="2" id="KW-1185">Reference proteome</keyword>
<evidence type="ECO:0000313" key="1">
    <source>
        <dbReference type="EMBL" id="KAJ9144816.1"/>
    </source>
</evidence>
<evidence type="ECO:0008006" key="3">
    <source>
        <dbReference type="Google" id="ProtNLM"/>
    </source>
</evidence>
<dbReference type="Proteomes" id="UP001174691">
    <property type="component" value="Unassembled WGS sequence"/>
</dbReference>
<gene>
    <name evidence="1" type="ORF">NKR19_g6294</name>
</gene>
<dbReference type="AlphaFoldDB" id="A0AA38RG19"/>
<organism evidence="1 2">
    <name type="scientific">Coniochaeta hoffmannii</name>
    <dbReference type="NCBI Taxonomy" id="91930"/>
    <lineage>
        <taxon>Eukaryota</taxon>
        <taxon>Fungi</taxon>
        <taxon>Dikarya</taxon>
        <taxon>Ascomycota</taxon>
        <taxon>Pezizomycotina</taxon>
        <taxon>Sordariomycetes</taxon>
        <taxon>Sordariomycetidae</taxon>
        <taxon>Coniochaetales</taxon>
        <taxon>Coniochaetaceae</taxon>
        <taxon>Coniochaeta</taxon>
    </lineage>
</organism>
<accession>A0AA38RG19</accession>